<feature type="transmembrane region" description="Helical" evidence="1">
    <location>
        <begin position="803"/>
        <end position="823"/>
    </location>
</feature>
<feature type="transmembrane region" description="Helical" evidence="1">
    <location>
        <begin position="366"/>
        <end position="385"/>
    </location>
</feature>
<feature type="transmembrane region" description="Helical" evidence="1">
    <location>
        <begin position="424"/>
        <end position="443"/>
    </location>
</feature>
<dbReference type="EMBL" id="CAHIKZ030002110">
    <property type="protein sequence ID" value="CAE1281293.1"/>
    <property type="molecule type" value="Genomic_DNA"/>
</dbReference>
<name>A0A812CST0_ACAPH</name>
<feature type="transmembrane region" description="Helical" evidence="1">
    <location>
        <begin position="305"/>
        <end position="323"/>
    </location>
</feature>
<feature type="transmembrane region" description="Helical" evidence="1">
    <location>
        <begin position="335"/>
        <end position="354"/>
    </location>
</feature>
<gene>
    <name evidence="2" type="ORF">SPHA_42797</name>
</gene>
<feature type="transmembrane region" description="Helical" evidence="1">
    <location>
        <begin position="581"/>
        <end position="602"/>
    </location>
</feature>
<dbReference type="AlphaFoldDB" id="A0A812CST0"/>
<feature type="transmembrane region" description="Helical" evidence="1">
    <location>
        <begin position="271"/>
        <end position="290"/>
    </location>
</feature>
<reference evidence="2" key="1">
    <citation type="submission" date="2021-01" db="EMBL/GenBank/DDBJ databases">
        <authorList>
            <person name="Li R."/>
            <person name="Bekaert M."/>
        </authorList>
    </citation>
    <scope>NUCLEOTIDE SEQUENCE</scope>
    <source>
        <strain evidence="2">Farmed</strain>
    </source>
</reference>
<organism evidence="2 3">
    <name type="scientific">Acanthosepion pharaonis</name>
    <name type="common">Pharaoh cuttlefish</name>
    <name type="synonym">Sepia pharaonis</name>
    <dbReference type="NCBI Taxonomy" id="158019"/>
    <lineage>
        <taxon>Eukaryota</taxon>
        <taxon>Metazoa</taxon>
        <taxon>Spiralia</taxon>
        <taxon>Lophotrochozoa</taxon>
        <taxon>Mollusca</taxon>
        <taxon>Cephalopoda</taxon>
        <taxon>Coleoidea</taxon>
        <taxon>Decapodiformes</taxon>
        <taxon>Sepiida</taxon>
        <taxon>Sepiina</taxon>
        <taxon>Sepiidae</taxon>
        <taxon>Acanthosepion</taxon>
    </lineage>
</organism>
<keyword evidence="1" id="KW-0812">Transmembrane</keyword>
<feature type="transmembrane region" description="Helical" evidence="1">
    <location>
        <begin position="54"/>
        <end position="72"/>
    </location>
</feature>
<feature type="transmembrane region" description="Helical" evidence="1">
    <location>
        <begin position="392"/>
        <end position="412"/>
    </location>
</feature>
<feature type="transmembrane region" description="Helical" evidence="1">
    <location>
        <begin position="636"/>
        <end position="654"/>
    </location>
</feature>
<keyword evidence="1" id="KW-0472">Membrane</keyword>
<evidence type="ECO:0000313" key="2">
    <source>
        <dbReference type="EMBL" id="CAE1281293.1"/>
    </source>
</evidence>
<evidence type="ECO:0000256" key="1">
    <source>
        <dbReference type="SAM" id="Phobius"/>
    </source>
</evidence>
<feature type="transmembrane region" description="Helical" evidence="1">
    <location>
        <begin position="242"/>
        <end position="264"/>
    </location>
</feature>
<feature type="transmembrane region" description="Helical" evidence="1">
    <location>
        <begin position="739"/>
        <end position="759"/>
    </location>
</feature>
<keyword evidence="1" id="KW-1133">Transmembrane helix</keyword>
<feature type="transmembrane region" description="Helical" evidence="1">
    <location>
        <begin position="84"/>
        <end position="101"/>
    </location>
</feature>
<feature type="transmembrane region" description="Helical" evidence="1">
    <location>
        <begin position="194"/>
        <end position="211"/>
    </location>
</feature>
<feature type="transmembrane region" description="Helical" evidence="1">
    <location>
        <begin position="137"/>
        <end position="154"/>
    </location>
</feature>
<accession>A0A812CST0</accession>
<feature type="transmembrane region" description="Helical" evidence="1">
    <location>
        <begin position="160"/>
        <end position="182"/>
    </location>
</feature>
<feature type="transmembrane region" description="Helical" evidence="1">
    <location>
        <begin position="529"/>
        <end position="549"/>
    </location>
</feature>
<comment type="caution">
    <text evidence="2">The sequence shown here is derived from an EMBL/GenBank/DDBJ whole genome shotgun (WGS) entry which is preliminary data.</text>
</comment>
<protein>
    <submittedName>
        <fullName evidence="2">Uncharacterized protein</fullName>
    </submittedName>
</protein>
<feature type="transmembrane region" description="Helical" evidence="1">
    <location>
        <begin position="12"/>
        <end position="34"/>
    </location>
</feature>
<evidence type="ECO:0000313" key="3">
    <source>
        <dbReference type="Proteomes" id="UP000597762"/>
    </source>
</evidence>
<dbReference type="Proteomes" id="UP000597762">
    <property type="component" value="Unassembled WGS sequence"/>
</dbReference>
<feature type="transmembrane region" description="Helical" evidence="1">
    <location>
        <begin position="113"/>
        <end position="130"/>
    </location>
</feature>
<keyword evidence="3" id="KW-1185">Reference proteome</keyword>
<feature type="transmembrane region" description="Helical" evidence="1">
    <location>
        <begin position="495"/>
        <end position="517"/>
    </location>
</feature>
<feature type="transmembrane region" description="Helical" evidence="1">
    <location>
        <begin position="455"/>
        <end position="483"/>
    </location>
</feature>
<proteinExistence type="predicted"/>
<feature type="transmembrane region" description="Helical" evidence="1">
    <location>
        <begin position="691"/>
        <end position="709"/>
    </location>
</feature>
<sequence>MIILCLCSSITLFLYLYILFLIPFNKTKIIYYLICDYPVPLLFSHHFSFSPLSLPVEIHFSLFPIISFAFLGKMVSDCSNLLRYIFFISYHFFCLLGKMVYCRLFKNLFSDSFSLFQFIFFCLLGIKMVYCRLYTDLRFSLFPIIFFCLLGERYPLSRHFVHFFASSGFFRYLSFFYFFCLLGKDGILPTVLNLLRYIFFISYLFFCLLGKDDGILPTVHESSQIHFFISYHFFCLLGKDGILPTVFSSQIHFSLFPIISFCLLGKDGMVYCRLFMNLLRYIFFISYHFFLPSWERWYIHDSQNLLRYIFFISILSFHFFAFLGKMVYCHLFMNLLRYIFFISYHFFCLLWERWEISFDGMVYCRLYIFFISYHFFCLLLVYCRLFMNLLRYIFLSFLLPSYGILPTVRIFSDTFSFPNFFFSWERYISLFLLSFLFILFSWEGKMVYCRLFTNLLRYIFFISYHFFCLLGKDGILPLYIFFISYHFFLPSWERWYGTVISQIHFLFFPIISFSFLGKMVYCRLFESSYFLHFLSFFCLLGKDGILPTVHESSQIHFFISYHFFLPSWERWYMPTVHSSQIHFLFFPISFAFLGKMMVYCRLFMNQLRYIFFISYHFFCLLGKDGILPTVHESSQIHFLYFLSFLFAFLGKDGILPTVHKSSQIHFFISYHFFCLLGKDGILPTVHESSQIHFLYFLSFLFAFLGKMVYCRLFMNLLRYIFFISYHFFLPSWEKMVYCRLYIFFISYHFFCLLGAANHLRYIFFISYHFFCLLGKDDGILPTVHESSDTFSLFPIISFWEKMVYCRLFMNLLRYIFFISYHFFLPSWERWYFFCLLGKRCSLYRSVRIAIVHYSKYGAGGQHMEPVKYSTFDATRPPNWVDMRCTFFLKLSYLVQLGTCVCQLVSLIRPTPLT</sequence>